<proteinExistence type="predicted"/>
<protein>
    <submittedName>
        <fullName evidence="1">Uncharacterized protein</fullName>
    </submittedName>
</protein>
<gene>
    <name evidence="1" type="ORF">PENSUB_9362</name>
</gene>
<organism evidence="1 2">
    <name type="scientific">Penicillium subrubescens</name>
    <dbReference type="NCBI Taxonomy" id="1316194"/>
    <lineage>
        <taxon>Eukaryota</taxon>
        <taxon>Fungi</taxon>
        <taxon>Dikarya</taxon>
        <taxon>Ascomycota</taxon>
        <taxon>Pezizomycotina</taxon>
        <taxon>Eurotiomycetes</taxon>
        <taxon>Eurotiomycetidae</taxon>
        <taxon>Eurotiales</taxon>
        <taxon>Aspergillaceae</taxon>
        <taxon>Penicillium</taxon>
    </lineage>
</organism>
<name>A0A1Q5TDG3_9EURO</name>
<keyword evidence="2" id="KW-1185">Reference proteome</keyword>
<dbReference type="AlphaFoldDB" id="A0A1Q5TDG3"/>
<dbReference type="EMBL" id="MNBE01000673">
    <property type="protein sequence ID" value="OKO98264.1"/>
    <property type="molecule type" value="Genomic_DNA"/>
</dbReference>
<evidence type="ECO:0000313" key="1">
    <source>
        <dbReference type="EMBL" id="OKO98264.1"/>
    </source>
</evidence>
<evidence type="ECO:0000313" key="2">
    <source>
        <dbReference type="Proteomes" id="UP000186955"/>
    </source>
</evidence>
<accession>A0A1Q5TDG3</accession>
<comment type="caution">
    <text evidence="1">The sequence shown here is derived from an EMBL/GenBank/DDBJ whole genome shotgun (WGS) entry which is preliminary data.</text>
</comment>
<sequence>MASKISRDQDSEARKQFLEYYLSRDITSFHSTFRPQISYARALLEFYRAVEYFEYIRIERCLYRFEIFCQIFCSAQFTSAEEE</sequence>
<dbReference type="Proteomes" id="UP000186955">
    <property type="component" value="Unassembled WGS sequence"/>
</dbReference>
<reference evidence="1 2" key="1">
    <citation type="submission" date="2016-10" db="EMBL/GenBank/DDBJ databases">
        <title>Genome sequence of the ascomycete fungus Penicillium subrubescens.</title>
        <authorList>
            <person name="De Vries R.P."/>
            <person name="Peng M."/>
            <person name="Dilokpimol A."/>
            <person name="Hilden K."/>
            <person name="Makela M.R."/>
            <person name="Grigoriev I."/>
            <person name="Riley R."/>
            <person name="Granchi Z."/>
        </authorList>
    </citation>
    <scope>NUCLEOTIDE SEQUENCE [LARGE SCALE GENOMIC DNA]</scope>
    <source>
        <strain evidence="1 2">CBS 132785</strain>
    </source>
</reference>